<accession>A0A816Y8N1</accession>
<evidence type="ECO:0000256" key="1">
    <source>
        <dbReference type="SAM" id="Phobius"/>
    </source>
</evidence>
<protein>
    <submittedName>
        <fullName evidence="2">(rape) hypothetical protein</fullName>
    </submittedName>
</protein>
<feature type="non-terminal residue" evidence="2">
    <location>
        <position position="1"/>
    </location>
</feature>
<name>A0A816Y8N1_BRANA</name>
<gene>
    <name evidence="2" type="ORF">DARMORV10_A01P41460.1</name>
</gene>
<keyword evidence="1" id="KW-1133">Transmembrane helix</keyword>
<dbReference type="Proteomes" id="UP001295469">
    <property type="component" value="Chromosome A01"/>
</dbReference>
<sequence>TIGLCGSPTDALLIYLGLYCCDPSVFVLLSESTYRAIKFSYVFLNFVIIKKK</sequence>
<dbReference type="EMBL" id="HG994355">
    <property type="protein sequence ID" value="CAF2155644.1"/>
    <property type="molecule type" value="Genomic_DNA"/>
</dbReference>
<dbReference type="AlphaFoldDB" id="A0A816Y8N1"/>
<keyword evidence="1" id="KW-0472">Membrane</keyword>
<feature type="transmembrane region" description="Helical" evidence="1">
    <location>
        <begin position="12"/>
        <end position="29"/>
    </location>
</feature>
<evidence type="ECO:0000313" key="2">
    <source>
        <dbReference type="EMBL" id="CAF2155644.1"/>
    </source>
</evidence>
<organism evidence="2">
    <name type="scientific">Brassica napus</name>
    <name type="common">Rape</name>
    <dbReference type="NCBI Taxonomy" id="3708"/>
    <lineage>
        <taxon>Eukaryota</taxon>
        <taxon>Viridiplantae</taxon>
        <taxon>Streptophyta</taxon>
        <taxon>Embryophyta</taxon>
        <taxon>Tracheophyta</taxon>
        <taxon>Spermatophyta</taxon>
        <taxon>Magnoliopsida</taxon>
        <taxon>eudicotyledons</taxon>
        <taxon>Gunneridae</taxon>
        <taxon>Pentapetalae</taxon>
        <taxon>rosids</taxon>
        <taxon>malvids</taxon>
        <taxon>Brassicales</taxon>
        <taxon>Brassicaceae</taxon>
        <taxon>Brassiceae</taxon>
        <taxon>Brassica</taxon>
    </lineage>
</organism>
<proteinExistence type="predicted"/>
<reference evidence="2" key="1">
    <citation type="submission" date="2021-01" db="EMBL/GenBank/DDBJ databases">
        <authorList>
            <consortium name="Genoscope - CEA"/>
            <person name="William W."/>
        </authorList>
    </citation>
    <scope>NUCLEOTIDE SEQUENCE</scope>
</reference>
<keyword evidence="1" id="KW-0812">Transmembrane</keyword>